<proteinExistence type="predicted"/>
<evidence type="ECO:0000259" key="2">
    <source>
        <dbReference type="PROSITE" id="PS50888"/>
    </source>
</evidence>
<name>A0ABM1F6L8_PRICU</name>
<dbReference type="SUPFAM" id="SSF47459">
    <property type="entry name" value="HLH, helix-loop-helix DNA-binding domain"/>
    <property type="match status" value="1"/>
</dbReference>
<organism evidence="3 4">
    <name type="scientific">Priapulus caudatus</name>
    <name type="common">Priapulid worm</name>
    <dbReference type="NCBI Taxonomy" id="37621"/>
    <lineage>
        <taxon>Eukaryota</taxon>
        <taxon>Metazoa</taxon>
        <taxon>Ecdysozoa</taxon>
        <taxon>Scalidophora</taxon>
        <taxon>Priapulida</taxon>
        <taxon>Priapulimorpha</taxon>
        <taxon>Priapulimorphida</taxon>
        <taxon>Priapulidae</taxon>
        <taxon>Priapulus</taxon>
    </lineage>
</organism>
<dbReference type="GeneID" id="106820044"/>
<dbReference type="CDD" id="cd11428">
    <property type="entry name" value="bHLH_TS_NGN"/>
    <property type="match status" value="1"/>
</dbReference>
<dbReference type="RefSeq" id="XP_014680089.1">
    <property type="nucleotide sequence ID" value="XM_014824603.1"/>
</dbReference>
<evidence type="ECO:0000256" key="1">
    <source>
        <dbReference type="SAM" id="MobiDB-lite"/>
    </source>
</evidence>
<feature type="non-terminal residue" evidence="4">
    <location>
        <position position="205"/>
    </location>
</feature>
<accession>A0ABM1F6L8</accession>
<dbReference type="Gene3D" id="4.10.280.10">
    <property type="entry name" value="Helix-loop-helix DNA-binding domain"/>
    <property type="match status" value="1"/>
</dbReference>
<reference evidence="4" key="1">
    <citation type="submission" date="2025-08" db="UniProtKB">
        <authorList>
            <consortium name="RefSeq"/>
        </authorList>
    </citation>
    <scope>IDENTIFICATION</scope>
</reference>
<evidence type="ECO:0000313" key="4">
    <source>
        <dbReference type="RefSeq" id="XP_014680089.1"/>
    </source>
</evidence>
<dbReference type="InterPro" id="IPR011598">
    <property type="entry name" value="bHLH_dom"/>
</dbReference>
<dbReference type="Proteomes" id="UP000695022">
    <property type="component" value="Unplaced"/>
</dbReference>
<feature type="region of interest" description="Disordered" evidence="1">
    <location>
        <begin position="1"/>
        <end position="77"/>
    </location>
</feature>
<gene>
    <name evidence="4" type="primary">LOC106820044</name>
</gene>
<dbReference type="PROSITE" id="PS50888">
    <property type="entry name" value="BHLH"/>
    <property type="match status" value="1"/>
</dbReference>
<feature type="compositionally biased region" description="Basic residues" evidence="1">
    <location>
        <begin position="43"/>
        <end position="54"/>
    </location>
</feature>
<evidence type="ECO:0000313" key="3">
    <source>
        <dbReference type="Proteomes" id="UP000695022"/>
    </source>
</evidence>
<keyword evidence="3" id="KW-1185">Reference proteome</keyword>
<dbReference type="InterPro" id="IPR036638">
    <property type="entry name" value="HLH_DNA-bd_sf"/>
</dbReference>
<dbReference type="SMART" id="SM00353">
    <property type="entry name" value="HLH"/>
    <property type="match status" value="1"/>
</dbReference>
<dbReference type="PANTHER" id="PTHR19290:SF163">
    <property type="entry name" value="BASIC HELIX-LOOP-HELIX NEURAL TRANSCRIPTION FACTOR TAP"/>
    <property type="match status" value="1"/>
</dbReference>
<dbReference type="InterPro" id="IPR050359">
    <property type="entry name" value="bHLH_transcription_factors"/>
</dbReference>
<feature type="domain" description="BHLH" evidence="2">
    <location>
        <begin position="66"/>
        <end position="118"/>
    </location>
</feature>
<sequence length="205" mass="22473">MEPTTLHASPRDAADGMFSPQPTTADDNDVGSVFDSPPTDKQRKTRGARTRRKEKNPVLVKKVKRQRRQKANDRERNRMHGLNDALEGLRCVLPTFPDESKLTKIETLRFAYNYIWTLSETLNEFEAGGGGGGAGAGGGGVENLEAMRSLFDRAAPWMRAPADVCDGGPSPHHQRSPYAPEYATYDAAQRPLSAYSVSSAYTDSA</sequence>
<dbReference type="Pfam" id="PF00010">
    <property type="entry name" value="HLH"/>
    <property type="match status" value="1"/>
</dbReference>
<dbReference type="PANTHER" id="PTHR19290">
    <property type="entry name" value="BASIC HELIX-LOOP-HELIX PROTEIN NEUROGENIN-RELATED"/>
    <property type="match status" value="1"/>
</dbReference>
<protein>
    <submittedName>
        <fullName evidence="4">Neurogenin-1-like</fullName>
    </submittedName>
</protein>